<comment type="caution">
    <text evidence="2">The sequence shown here is derived from an EMBL/GenBank/DDBJ whole genome shotgun (WGS) entry which is preliminary data.</text>
</comment>
<dbReference type="Gene3D" id="3.90.550.10">
    <property type="entry name" value="Spore Coat Polysaccharide Biosynthesis Protein SpsA, Chain A"/>
    <property type="match status" value="1"/>
</dbReference>
<dbReference type="PANTHER" id="PTHR43179:SF7">
    <property type="entry name" value="RHAMNOSYLTRANSFERASE WBBL"/>
    <property type="match status" value="1"/>
</dbReference>
<evidence type="ECO:0000313" key="2">
    <source>
        <dbReference type="EMBL" id="MBG9375295.1"/>
    </source>
</evidence>
<dbReference type="InterPro" id="IPR001173">
    <property type="entry name" value="Glyco_trans_2-like"/>
</dbReference>
<feature type="domain" description="Glycosyltransferase 2-like" evidence="1">
    <location>
        <begin position="4"/>
        <end position="187"/>
    </location>
</feature>
<reference evidence="2" key="1">
    <citation type="submission" date="2020-11" db="EMBL/GenBank/DDBJ databases">
        <title>Bacterial whole genome sequence for Panacibacter sp. DH6.</title>
        <authorList>
            <person name="Le V."/>
            <person name="Ko S."/>
            <person name="Ahn C.-Y."/>
            <person name="Oh H.-M."/>
        </authorList>
    </citation>
    <scope>NUCLEOTIDE SEQUENCE</scope>
    <source>
        <strain evidence="2">DH6</strain>
    </source>
</reference>
<dbReference type="AlphaFoldDB" id="A0A931GUE5"/>
<dbReference type="RefSeq" id="WP_196989352.1">
    <property type="nucleotide sequence ID" value="NZ_JADWYR010000001.1"/>
</dbReference>
<dbReference type="CDD" id="cd04186">
    <property type="entry name" value="GT_2_like_c"/>
    <property type="match status" value="1"/>
</dbReference>
<dbReference type="Proteomes" id="UP000628448">
    <property type="component" value="Unassembled WGS sequence"/>
</dbReference>
<keyword evidence="3" id="KW-1185">Reference proteome</keyword>
<gene>
    <name evidence="2" type="ORF">I5907_03565</name>
</gene>
<dbReference type="InterPro" id="IPR029044">
    <property type="entry name" value="Nucleotide-diphossugar_trans"/>
</dbReference>
<dbReference type="PANTHER" id="PTHR43179">
    <property type="entry name" value="RHAMNOSYLTRANSFERASE WBBL"/>
    <property type="match status" value="1"/>
</dbReference>
<dbReference type="EMBL" id="JADWYR010000001">
    <property type="protein sequence ID" value="MBG9375295.1"/>
    <property type="molecule type" value="Genomic_DNA"/>
</dbReference>
<sequence length="420" mass="46437">MKLSIIIVSYNVKYFLEQCLSSIEAAMQHIATEVWVVDNCSGDDTVNYLKEKFPWVMFMENQVNDGFAKANNKALARCSGEYVLFLNPDTILSENILTGCITFLDATKDAGAVGVQMLDGTGRFLPESKRAFPSPLVSFYKTSGLATAFAGSGHFNKYALGSLDKEAIHQVDILSGAFLMGRRNLLQHLGGFDESFFMYGEDIDLSYRILQEGFKNYYLGTLKMIHFKGESATDRKKHNKVFYNAMHVFVRKHYKGINSVALKLFLRSGIFLKAILGTVAAPFITLAGEVAKGSPQVKRNIYLVGDHAATAEAEKIMLKHKLQKSFKGSVMIEKLEDFHPVSGAEVIFCIGAFSYTLSVEAIKQAAGKNRYMWHGKHTGSIVGSPGKKSTGIVYSPVAQQKLTLSSQISYDAGNQSLQKM</sequence>
<dbReference type="SUPFAM" id="SSF53448">
    <property type="entry name" value="Nucleotide-diphospho-sugar transferases"/>
    <property type="match status" value="1"/>
</dbReference>
<dbReference type="Pfam" id="PF00535">
    <property type="entry name" value="Glycos_transf_2"/>
    <property type="match status" value="1"/>
</dbReference>
<accession>A0A931GUE5</accession>
<evidence type="ECO:0000259" key="1">
    <source>
        <dbReference type="Pfam" id="PF00535"/>
    </source>
</evidence>
<protein>
    <submittedName>
        <fullName evidence="2">Glycosyltransferase family 2 protein</fullName>
    </submittedName>
</protein>
<name>A0A931GUE5_9BACT</name>
<organism evidence="2 3">
    <name type="scientific">Panacibacter microcysteis</name>
    <dbReference type="NCBI Taxonomy" id="2793269"/>
    <lineage>
        <taxon>Bacteria</taxon>
        <taxon>Pseudomonadati</taxon>
        <taxon>Bacteroidota</taxon>
        <taxon>Chitinophagia</taxon>
        <taxon>Chitinophagales</taxon>
        <taxon>Chitinophagaceae</taxon>
        <taxon>Panacibacter</taxon>
    </lineage>
</organism>
<evidence type="ECO:0000313" key="3">
    <source>
        <dbReference type="Proteomes" id="UP000628448"/>
    </source>
</evidence>
<proteinExistence type="predicted"/>